<name>A0A347WKF6_9LACT</name>
<evidence type="ECO:0000313" key="2">
    <source>
        <dbReference type="EMBL" id="AXY25563.1"/>
    </source>
</evidence>
<evidence type="ECO:0000256" key="1">
    <source>
        <dbReference type="SAM" id="SignalP"/>
    </source>
</evidence>
<reference evidence="2 3" key="1">
    <citation type="submission" date="2017-09" db="EMBL/GenBank/DDBJ databases">
        <title>Complete genome sequence of Oxytococcus suis strain ZY16052.</title>
        <authorList>
            <person name="Li F."/>
        </authorList>
    </citation>
    <scope>NUCLEOTIDE SEQUENCE [LARGE SCALE GENOMIC DNA]</scope>
    <source>
        <strain evidence="2 3">ZY16052</strain>
    </source>
</reference>
<dbReference type="PANTHER" id="PTHR35271:SF1">
    <property type="entry name" value="ABC TRANSPORTER, SUBSTRATE-BINDING LIPOPROTEIN"/>
    <property type="match status" value="1"/>
</dbReference>
<dbReference type="KEGG" id="abae:CL176_05905"/>
<dbReference type="SUPFAM" id="SSF53822">
    <property type="entry name" value="Periplasmic binding protein-like I"/>
    <property type="match status" value="1"/>
</dbReference>
<accession>A0A347WKF6</accession>
<keyword evidence="1" id="KW-0732">Signal</keyword>
<dbReference type="OrthoDB" id="9776955at2"/>
<dbReference type="CDD" id="cd06325">
    <property type="entry name" value="PBP1_ABC_unchar_transporter"/>
    <property type="match status" value="1"/>
</dbReference>
<keyword evidence="3" id="KW-1185">Reference proteome</keyword>
<dbReference type="Gene3D" id="3.40.50.2300">
    <property type="match status" value="2"/>
</dbReference>
<dbReference type="RefSeq" id="WP_118990465.1">
    <property type="nucleotide sequence ID" value="NZ_CP023434.1"/>
</dbReference>
<dbReference type="InterPro" id="IPR028082">
    <property type="entry name" value="Peripla_BP_I"/>
</dbReference>
<organism evidence="2 3">
    <name type="scientific">Suicoccus acidiformans</name>
    <dbReference type="NCBI Taxonomy" id="2036206"/>
    <lineage>
        <taxon>Bacteria</taxon>
        <taxon>Bacillati</taxon>
        <taxon>Bacillota</taxon>
        <taxon>Bacilli</taxon>
        <taxon>Lactobacillales</taxon>
        <taxon>Aerococcaceae</taxon>
        <taxon>Suicoccus</taxon>
    </lineage>
</organism>
<proteinExistence type="predicted"/>
<dbReference type="InterPro" id="IPR007487">
    <property type="entry name" value="ABC_transpt-TYRBP-like"/>
</dbReference>
<dbReference type="AlphaFoldDB" id="A0A347WKF6"/>
<dbReference type="PANTHER" id="PTHR35271">
    <property type="entry name" value="ABC TRANSPORTER, SUBSTRATE-BINDING LIPOPROTEIN-RELATED"/>
    <property type="match status" value="1"/>
</dbReference>
<feature type="signal peptide" evidence="1">
    <location>
        <begin position="1"/>
        <end position="19"/>
    </location>
</feature>
<feature type="chain" id="PRO_5039208877" evidence="1">
    <location>
        <begin position="20"/>
        <end position="325"/>
    </location>
</feature>
<dbReference type="EMBL" id="CP023434">
    <property type="protein sequence ID" value="AXY25563.1"/>
    <property type="molecule type" value="Genomic_DNA"/>
</dbReference>
<sequence length="325" mass="34370">MKKIIQYVLALVLAFTSFAAPVANASEETDLNVAIIQLVSHPSLDLIREGVIEGLEANGYIEGENMTLDYQNAEGDMNLLSTISQQVVSNNPDYIFAITTPVAQAVQNETSDIPIILTGVTDPLSVNLVDSLDQPGGNISGISDYVPLDVQFELVQAITPDVKKIGLLYTTSEDNSLTEMEDAAAAAEALGFETVLEGIDSAMDMQMVAQSLVNEVDAIYVGSDNTIASAFETLVDVSDAAGIPVYTGVEVMVEQGALAGVAMSQKQIGIQAADFLQKLLDGANISETAVEYVSDLTTVVNSETAERLGLTLPEDVLGEATDLAK</sequence>
<gene>
    <name evidence="2" type="ORF">CL176_05905</name>
</gene>
<evidence type="ECO:0000313" key="3">
    <source>
        <dbReference type="Proteomes" id="UP000263232"/>
    </source>
</evidence>
<dbReference type="Pfam" id="PF04392">
    <property type="entry name" value="ABC_sub_bind"/>
    <property type="match status" value="1"/>
</dbReference>
<protein>
    <submittedName>
        <fullName evidence="2">ABC transporter substrate-binding protein</fullName>
    </submittedName>
</protein>
<dbReference type="Proteomes" id="UP000263232">
    <property type="component" value="Chromosome"/>
</dbReference>